<keyword evidence="3 9" id="KW-0444">Lipid biosynthesis</keyword>
<reference evidence="12" key="2">
    <citation type="submission" date="2015-02" db="UniProtKB">
        <authorList>
            <consortium name="EnsemblMetazoa"/>
        </authorList>
    </citation>
    <scope>IDENTIFICATION</scope>
</reference>
<dbReference type="Gene3D" id="3.40.50.720">
    <property type="entry name" value="NAD(P)-binding Rossmann-like Domain"/>
    <property type="match status" value="1"/>
</dbReference>
<evidence type="ECO:0000256" key="1">
    <source>
        <dbReference type="ARBA" id="ARBA00004141"/>
    </source>
</evidence>
<evidence type="ECO:0000313" key="12">
    <source>
        <dbReference type="EnsemblMetazoa" id="SMAR012110-PA"/>
    </source>
</evidence>
<keyword evidence="6 9" id="KW-0443">Lipid metabolism</keyword>
<evidence type="ECO:0000313" key="13">
    <source>
        <dbReference type="Proteomes" id="UP000014500"/>
    </source>
</evidence>
<dbReference type="PANTHER" id="PTHR11011:SF116">
    <property type="entry name" value="FATTY ACYL-COA REDUCTASE CG5065-RELATED"/>
    <property type="match status" value="1"/>
</dbReference>
<dbReference type="Proteomes" id="UP000014500">
    <property type="component" value="Unassembled WGS sequence"/>
</dbReference>
<evidence type="ECO:0000259" key="10">
    <source>
        <dbReference type="Pfam" id="PF03015"/>
    </source>
</evidence>
<name>T1JE71_STRMM</name>
<organism evidence="12 13">
    <name type="scientific">Strigamia maritima</name>
    <name type="common">European centipede</name>
    <name type="synonym">Geophilus maritimus</name>
    <dbReference type="NCBI Taxonomy" id="126957"/>
    <lineage>
        <taxon>Eukaryota</taxon>
        <taxon>Metazoa</taxon>
        <taxon>Ecdysozoa</taxon>
        <taxon>Arthropoda</taxon>
        <taxon>Myriapoda</taxon>
        <taxon>Chilopoda</taxon>
        <taxon>Pleurostigmophora</taxon>
        <taxon>Geophilomorpha</taxon>
        <taxon>Linotaeniidae</taxon>
        <taxon>Strigamia</taxon>
    </lineage>
</organism>
<dbReference type="SUPFAM" id="SSF51735">
    <property type="entry name" value="NAD(P)-binding Rossmann-fold domains"/>
    <property type="match status" value="1"/>
</dbReference>
<dbReference type="GO" id="GO:0005777">
    <property type="term" value="C:peroxisome"/>
    <property type="evidence" value="ECO:0007669"/>
    <property type="project" value="TreeGrafter"/>
</dbReference>
<dbReference type="EC" id="1.2.1.84" evidence="9"/>
<dbReference type="EnsemblMetazoa" id="SMAR012110-RA">
    <property type="protein sequence ID" value="SMAR012110-PA"/>
    <property type="gene ID" value="SMAR012110"/>
</dbReference>
<dbReference type="GO" id="GO:0035336">
    <property type="term" value="P:long-chain fatty-acyl-CoA metabolic process"/>
    <property type="evidence" value="ECO:0007669"/>
    <property type="project" value="TreeGrafter"/>
</dbReference>
<keyword evidence="4 9" id="KW-0812">Transmembrane</keyword>
<comment type="subcellular location">
    <subcellularLocation>
        <location evidence="1">Membrane</location>
        <topology evidence="1">Multi-pass membrane protein</topology>
    </subcellularLocation>
</comment>
<dbReference type="EMBL" id="JH432116">
    <property type="status" value="NOT_ANNOTATED_CDS"/>
    <property type="molecule type" value="Genomic_DNA"/>
</dbReference>
<dbReference type="PANTHER" id="PTHR11011">
    <property type="entry name" value="MALE STERILITY PROTEIN 2-RELATED"/>
    <property type="match status" value="1"/>
</dbReference>
<dbReference type="PhylomeDB" id="T1JE71"/>
<comment type="similarity">
    <text evidence="2 9">Belongs to the fatty acyl-CoA reductase family.</text>
</comment>
<accession>T1JE71</accession>
<keyword evidence="9" id="KW-0560">Oxidoreductase</keyword>
<dbReference type="CDD" id="cd05236">
    <property type="entry name" value="FAR-N_SDR_e"/>
    <property type="match status" value="1"/>
</dbReference>
<evidence type="ECO:0000256" key="3">
    <source>
        <dbReference type="ARBA" id="ARBA00022516"/>
    </source>
</evidence>
<dbReference type="InterPro" id="IPR013120">
    <property type="entry name" value="FAR_NAD-bd"/>
</dbReference>
<dbReference type="CDD" id="cd09071">
    <property type="entry name" value="FAR_C"/>
    <property type="match status" value="1"/>
</dbReference>
<comment type="catalytic activity">
    <reaction evidence="8 9">
        <text>a long-chain fatty acyl-CoA + 2 NADPH + 2 H(+) = a long-chain primary fatty alcohol + 2 NADP(+) + CoA</text>
        <dbReference type="Rhea" id="RHEA:52716"/>
        <dbReference type="ChEBI" id="CHEBI:15378"/>
        <dbReference type="ChEBI" id="CHEBI:57287"/>
        <dbReference type="ChEBI" id="CHEBI:57783"/>
        <dbReference type="ChEBI" id="CHEBI:58349"/>
        <dbReference type="ChEBI" id="CHEBI:77396"/>
        <dbReference type="ChEBI" id="CHEBI:83139"/>
        <dbReference type="EC" id="1.2.1.84"/>
    </reaction>
</comment>
<dbReference type="GO" id="GO:0102965">
    <property type="term" value="F:alcohol-forming long-chain fatty acyl-CoA reductase activity"/>
    <property type="evidence" value="ECO:0007669"/>
    <property type="project" value="UniProtKB-EC"/>
</dbReference>
<keyword evidence="7 9" id="KW-0472">Membrane</keyword>
<dbReference type="GO" id="GO:0080019">
    <property type="term" value="F:alcohol-forming very long-chain fatty acyl-CoA reductase activity"/>
    <property type="evidence" value="ECO:0007669"/>
    <property type="project" value="InterPro"/>
</dbReference>
<reference evidence="13" key="1">
    <citation type="submission" date="2011-05" db="EMBL/GenBank/DDBJ databases">
        <authorList>
            <person name="Richards S.R."/>
            <person name="Qu J."/>
            <person name="Jiang H."/>
            <person name="Jhangiani S.N."/>
            <person name="Agravi P."/>
            <person name="Goodspeed R."/>
            <person name="Gross S."/>
            <person name="Mandapat C."/>
            <person name="Jackson L."/>
            <person name="Mathew T."/>
            <person name="Pu L."/>
            <person name="Thornton R."/>
            <person name="Saada N."/>
            <person name="Wilczek-Boney K.B."/>
            <person name="Lee S."/>
            <person name="Kovar C."/>
            <person name="Wu Y."/>
            <person name="Scherer S.E."/>
            <person name="Worley K.C."/>
            <person name="Muzny D.M."/>
            <person name="Gibbs R."/>
        </authorList>
    </citation>
    <scope>NUCLEOTIDE SEQUENCE</scope>
    <source>
        <strain evidence="13">Brora</strain>
    </source>
</reference>
<feature type="domain" description="Thioester reductase (TE)" evidence="11">
    <location>
        <begin position="16"/>
        <end position="285"/>
    </location>
</feature>
<dbReference type="InterPro" id="IPR033640">
    <property type="entry name" value="FAR_C"/>
</dbReference>
<evidence type="ECO:0000256" key="7">
    <source>
        <dbReference type="ARBA" id="ARBA00023136"/>
    </source>
</evidence>
<dbReference type="OMA" id="NICCYSE"/>
<keyword evidence="9" id="KW-0521">NADP</keyword>
<evidence type="ECO:0000256" key="4">
    <source>
        <dbReference type="ARBA" id="ARBA00022692"/>
    </source>
</evidence>
<dbReference type="InterPro" id="IPR026055">
    <property type="entry name" value="FAR"/>
</dbReference>
<protein>
    <recommendedName>
        <fullName evidence="9">Fatty acyl-CoA reductase</fullName>
        <ecNumber evidence="9">1.2.1.84</ecNumber>
    </recommendedName>
</protein>
<proteinExistence type="inferred from homology"/>
<evidence type="ECO:0000256" key="5">
    <source>
        <dbReference type="ARBA" id="ARBA00022989"/>
    </source>
</evidence>
<keyword evidence="5 9" id="KW-1133">Transmembrane helix</keyword>
<evidence type="ECO:0000259" key="11">
    <source>
        <dbReference type="Pfam" id="PF07993"/>
    </source>
</evidence>
<dbReference type="HOGENOM" id="CLU_024661_0_2_1"/>
<feature type="domain" description="Fatty acyl-CoA reductase C-terminal" evidence="10">
    <location>
        <begin position="363"/>
        <end position="449"/>
    </location>
</feature>
<feature type="transmembrane region" description="Helical" evidence="9">
    <location>
        <begin position="464"/>
        <end position="484"/>
    </location>
</feature>
<dbReference type="Pfam" id="PF07993">
    <property type="entry name" value="NAD_binding_4"/>
    <property type="match status" value="1"/>
</dbReference>
<evidence type="ECO:0000256" key="8">
    <source>
        <dbReference type="ARBA" id="ARBA00052530"/>
    </source>
</evidence>
<evidence type="ECO:0000256" key="9">
    <source>
        <dbReference type="RuleBase" id="RU363097"/>
    </source>
</evidence>
<feature type="transmembrane region" description="Helical" evidence="9">
    <location>
        <begin position="496"/>
        <end position="515"/>
    </location>
</feature>
<dbReference type="Pfam" id="PF03015">
    <property type="entry name" value="Sterile"/>
    <property type="match status" value="1"/>
</dbReference>
<dbReference type="FunFam" id="3.40.50.720:FF:000143">
    <property type="entry name" value="Fatty acyl-CoA reductase"/>
    <property type="match status" value="1"/>
</dbReference>
<evidence type="ECO:0000256" key="2">
    <source>
        <dbReference type="ARBA" id="ARBA00005928"/>
    </source>
</evidence>
<dbReference type="STRING" id="126957.T1JE71"/>
<dbReference type="eggNOG" id="KOG1221">
    <property type="taxonomic scope" value="Eukaryota"/>
</dbReference>
<dbReference type="InterPro" id="IPR036291">
    <property type="entry name" value="NAD(P)-bd_dom_sf"/>
</dbReference>
<dbReference type="GO" id="GO:0016020">
    <property type="term" value="C:membrane"/>
    <property type="evidence" value="ECO:0007669"/>
    <property type="project" value="UniProtKB-SubCell"/>
</dbReference>
<keyword evidence="13" id="KW-1185">Reference proteome</keyword>
<dbReference type="AlphaFoldDB" id="T1JE71"/>
<comment type="function">
    <text evidence="9">Catalyzes the reduction of fatty acyl-CoA to fatty alcohols.</text>
</comment>
<evidence type="ECO:0000256" key="6">
    <source>
        <dbReference type="ARBA" id="ARBA00023098"/>
    </source>
</evidence>
<sequence length="516" mass="59118">MSSSMNQFFKDRSLFITGTTGFLGKVLLEKLLSTCPDVRAVYILVRTKRGKDVAQRLEEIFDSKAFDRIKVAHPALIKKVIALNGDITLPLFGLNSTDIELLAENVSIVFNSAANVRFEDPIKFAITTNLLSVRHLIQICEKMIKLEAVVHVSTAYSNCNRSSIDEIIYKPHLDPSKVIEIFNNLNDEIANKICQTILGDFPNTYTFTKCLAEYLFMEEGGNLPRAIVRPGAITCAWTEPFPGWIDSRSAWGGLGIAIGLGATRNICCYSEIDIPFVPVDFCVNMFITSARQTALNKCGALKVYHCASGGASKISLGSFIKLWVDHSSKYPLNNMARIPSVRCNGSYFANSTFSLWDYYTFLCPMDYLLQITGNKPLLRRIFRLFNLNLKTSQFGLKREWQFNNENAMQLWNSLSIEEKKMYNFDLEQIDWSRHVENYVYGLKVYQLQEHVATLSSARKRYKKLLWIGRLMNIFKWTILWIFLLKMSEQYFTIENNIYFISYVAMFLVLRLFGFAI</sequence>